<gene>
    <name evidence="2" type="ORF">F2P56_017541</name>
</gene>
<feature type="non-terminal residue" evidence="2">
    <location>
        <position position="152"/>
    </location>
</feature>
<evidence type="ECO:0000256" key="1">
    <source>
        <dbReference type="SAM" id="Phobius"/>
    </source>
</evidence>
<proteinExistence type="predicted"/>
<organism evidence="2 3">
    <name type="scientific">Juglans regia</name>
    <name type="common">English walnut</name>
    <dbReference type="NCBI Taxonomy" id="51240"/>
    <lineage>
        <taxon>Eukaryota</taxon>
        <taxon>Viridiplantae</taxon>
        <taxon>Streptophyta</taxon>
        <taxon>Embryophyta</taxon>
        <taxon>Tracheophyta</taxon>
        <taxon>Spermatophyta</taxon>
        <taxon>Magnoliopsida</taxon>
        <taxon>eudicotyledons</taxon>
        <taxon>Gunneridae</taxon>
        <taxon>Pentapetalae</taxon>
        <taxon>rosids</taxon>
        <taxon>fabids</taxon>
        <taxon>Fagales</taxon>
        <taxon>Juglandaceae</taxon>
        <taxon>Juglans</taxon>
    </lineage>
</organism>
<accession>A0A833X5R0</accession>
<dbReference type="Proteomes" id="UP000619265">
    <property type="component" value="Unassembled WGS sequence"/>
</dbReference>
<dbReference type="AlphaFoldDB" id="A0A833X5R0"/>
<protein>
    <submittedName>
        <fullName evidence="2">Uncharacterized protein</fullName>
    </submittedName>
</protein>
<feature type="transmembrane region" description="Helical" evidence="1">
    <location>
        <begin position="113"/>
        <end position="131"/>
    </location>
</feature>
<keyword evidence="1" id="KW-0812">Transmembrane</keyword>
<evidence type="ECO:0000313" key="3">
    <source>
        <dbReference type="Proteomes" id="UP000619265"/>
    </source>
</evidence>
<name>A0A833X5R0_JUGRE</name>
<keyword evidence="1" id="KW-0472">Membrane</keyword>
<reference evidence="2" key="2">
    <citation type="submission" date="2020-03" db="EMBL/GenBank/DDBJ databases">
        <title>Walnut 2.0.</title>
        <authorList>
            <person name="Marrano A."/>
            <person name="Britton M."/>
            <person name="Zimin A.V."/>
            <person name="Zaini P.A."/>
            <person name="Workman R."/>
            <person name="Puiu D."/>
            <person name="Bianco L."/>
            <person name="Allen B.J."/>
            <person name="Troggio M."/>
            <person name="Leslie C.A."/>
            <person name="Timp W."/>
            <person name="Dendekar A."/>
            <person name="Salzberg S.L."/>
            <person name="Neale D.B."/>
        </authorList>
    </citation>
    <scope>NUCLEOTIDE SEQUENCE</scope>
    <source>
        <tissue evidence="2">Leaves</tissue>
    </source>
</reference>
<sequence>NRHQRSESTSRQPGSFAPAPLKVQRSLLLALPLLSLGYPGWEHHRQQEHAPPCCRQGSPLQKLPVFFQIVLIPCRQGYPIWMKFTAVSTVLEDNLSMHNRSDSRQITKTYRMLKVYSIAIIVVKLHFWFPYGNICMVSHSNCTLDGRIKIHT</sequence>
<dbReference type="EMBL" id="LIHL02000008">
    <property type="protein sequence ID" value="KAF5461439.1"/>
    <property type="molecule type" value="Genomic_DNA"/>
</dbReference>
<keyword evidence="1" id="KW-1133">Transmembrane helix</keyword>
<reference evidence="2" key="1">
    <citation type="submission" date="2015-10" db="EMBL/GenBank/DDBJ databases">
        <authorList>
            <person name="Martinez-Garcia P.J."/>
            <person name="Crepeau M.W."/>
            <person name="Puiu D."/>
            <person name="Gonzalez-Ibeas D."/>
            <person name="Whalen J."/>
            <person name="Stevens K."/>
            <person name="Paul R."/>
            <person name="Butterfield T."/>
            <person name="Britton M."/>
            <person name="Reagan R."/>
            <person name="Chakraborty S."/>
            <person name="Walawage S.L."/>
            <person name="Vasquez-Gross H.A."/>
            <person name="Cardeno C."/>
            <person name="Famula R."/>
            <person name="Pratt K."/>
            <person name="Kuruganti S."/>
            <person name="Aradhya M.K."/>
            <person name="Leslie C.A."/>
            <person name="Dandekar A.M."/>
            <person name="Salzberg S.L."/>
            <person name="Wegrzyn J.L."/>
            <person name="Langley C.H."/>
            <person name="Neale D.B."/>
        </authorList>
    </citation>
    <scope>NUCLEOTIDE SEQUENCE</scope>
    <source>
        <tissue evidence="2">Leaves</tissue>
    </source>
</reference>
<evidence type="ECO:0000313" key="2">
    <source>
        <dbReference type="EMBL" id="KAF5461439.1"/>
    </source>
</evidence>
<comment type="caution">
    <text evidence="2">The sequence shown here is derived from an EMBL/GenBank/DDBJ whole genome shotgun (WGS) entry which is preliminary data.</text>
</comment>
<dbReference type="Gramene" id="Jr08_01740_p1">
    <property type="protein sequence ID" value="cds.Jr08_01740_p1"/>
    <property type="gene ID" value="Jr08_01740"/>
</dbReference>